<evidence type="ECO:0000313" key="5">
    <source>
        <dbReference type="Proteomes" id="UP001310594"/>
    </source>
</evidence>
<dbReference type="GO" id="GO:0008270">
    <property type="term" value="F:zinc ion binding"/>
    <property type="evidence" value="ECO:0007669"/>
    <property type="project" value="UniProtKB-KW"/>
</dbReference>
<dbReference type="PANTHER" id="PTHR37543:SF1">
    <property type="entry name" value="CCCH ZINC FINGER DNA BINDING PROTEIN (AFU_ORTHOLOGUE AFUA_5G12760)"/>
    <property type="match status" value="1"/>
</dbReference>
<feature type="region of interest" description="Disordered" evidence="2">
    <location>
        <begin position="315"/>
        <end position="342"/>
    </location>
</feature>
<keyword evidence="1" id="KW-0863">Zinc-finger</keyword>
<proteinExistence type="predicted"/>
<dbReference type="Pfam" id="PF25540">
    <property type="entry name" value="DUF7923"/>
    <property type="match status" value="1"/>
</dbReference>
<gene>
    <name evidence="4" type="ORF">LTR97_011137</name>
</gene>
<feature type="compositionally biased region" description="Basic and acidic residues" evidence="2">
    <location>
        <begin position="315"/>
        <end position="324"/>
    </location>
</feature>
<name>A0AAN7VZB1_9PEZI</name>
<accession>A0AAN7VZB1</accession>
<feature type="compositionally biased region" description="Basic and acidic residues" evidence="2">
    <location>
        <begin position="436"/>
        <end position="446"/>
    </location>
</feature>
<reference evidence="4" key="1">
    <citation type="submission" date="2023-08" db="EMBL/GenBank/DDBJ databases">
        <title>Black Yeasts Isolated from many extreme environments.</title>
        <authorList>
            <person name="Coleine C."/>
            <person name="Stajich J.E."/>
            <person name="Selbmann L."/>
        </authorList>
    </citation>
    <scope>NUCLEOTIDE SEQUENCE</scope>
    <source>
        <strain evidence="4">CCFEE 5810</strain>
    </source>
</reference>
<dbReference type="Proteomes" id="UP001310594">
    <property type="component" value="Unassembled WGS sequence"/>
</dbReference>
<keyword evidence="1" id="KW-0479">Metal-binding</keyword>
<feature type="region of interest" description="Disordered" evidence="2">
    <location>
        <begin position="436"/>
        <end position="456"/>
    </location>
</feature>
<dbReference type="Gene3D" id="4.10.1000.10">
    <property type="entry name" value="Zinc finger, CCCH-type"/>
    <property type="match status" value="1"/>
</dbReference>
<evidence type="ECO:0000259" key="3">
    <source>
        <dbReference type="PROSITE" id="PS50103"/>
    </source>
</evidence>
<dbReference type="AlphaFoldDB" id="A0AAN7VZB1"/>
<feature type="domain" description="C3H1-type" evidence="3">
    <location>
        <begin position="263"/>
        <end position="290"/>
    </location>
</feature>
<dbReference type="PROSITE" id="PS50103">
    <property type="entry name" value="ZF_C3H1"/>
    <property type="match status" value="1"/>
</dbReference>
<dbReference type="EMBL" id="JAVRQU010000020">
    <property type="protein sequence ID" value="KAK5691966.1"/>
    <property type="molecule type" value="Genomic_DNA"/>
</dbReference>
<evidence type="ECO:0000256" key="2">
    <source>
        <dbReference type="SAM" id="MobiDB-lite"/>
    </source>
</evidence>
<sequence>MGPGAKIEEQFKYVLAENTRLSLQNTTLRSEYEEAKLARDRYKSQSRSPERNPYVVVLVDGDGYAFADQYLTDRNAGGLRAAQDLDQAVKKDLRSLDLEHCQVMVRVYADYIGLSKALSRAGLAGADKRSLAPFAADFTRSNELFDFCDAGELKEAADFKIRALLRHFIEDTRCKQIYFAGCHDTGYVAELTQQVASHERISLVKHYAFHRHFTSLGMREVSLGGVFRAEQLDFDRMGAKPRKPTRTSAIDQALAEGEQTLAGPDRPACAYWPLGICKLGKACHFRHDKQVAKEPDMSFEETSVTQAREVDAVAKMESASKGEVTEGVSRSPDMDDMSPGSRSITVARDQPPAIKTAEQAAIQQSLSTASHAAPVVSAQTFETKGQRTEREIAEMGAASALEEAREQAWQEKKRLAAEKRKVRELSTANLNLRQLERKAEQDEDRRTGKRRISVSD</sequence>
<evidence type="ECO:0000313" key="4">
    <source>
        <dbReference type="EMBL" id="KAK5691966.1"/>
    </source>
</evidence>
<keyword evidence="1" id="KW-0862">Zinc</keyword>
<comment type="caution">
    <text evidence="4">The sequence shown here is derived from an EMBL/GenBank/DDBJ whole genome shotgun (WGS) entry which is preliminary data.</text>
</comment>
<feature type="compositionally biased region" description="Basic residues" evidence="2">
    <location>
        <begin position="447"/>
        <end position="456"/>
    </location>
</feature>
<feature type="zinc finger region" description="C3H1-type" evidence="1">
    <location>
        <begin position="263"/>
        <end position="290"/>
    </location>
</feature>
<organism evidence="4 5">
    <name type="scientific">Elasticomyces elasticus</name>
    <dbReference type="NCBI Taxonomy" id="574655"/>
    <lineage>
        <taxon>Eukaryota</taxon>
        <taxon>Fungi</taxon>
        <taxon>Dikarya</taxon>
        <taxon>Ascomycota</taxon>
        <taxon>Pezizomycotina</taxon>
        <taxon>Dothideomycetes</taxon>
        <taxon>Dothideomycetidae</taxon>
        <taxon>Mycosphaerellales</taxon>
        <taxon>Teratosphaeriaceae</taxon>
        <taxon>Elasticomyces</taxon>
    </lineage>
</organism>
<dbReference type="InterPro" id="IPR057683">
    <property type="entry name" value="DUF7923"/>
</dbReference>
<dbReference type="InterPro" id="IPR000571">
    <property type="entry name" value="Znf_CCCH"/>
</dbReference>
<protein>
    <recommendedName>
        <fullName evidence="3">C3H1-type domain-containing protein</fullName>
    </recommendedName>
</protein>
<evidence type="ECO:0000256" key="1">
    <source>
        <dbReference type="PROSITE-ProRule" id="PRU00723"/>
    </source>
</evidence>
<dbReference type="PANTHER" id="PTHR37543">
    <property type="entry name" value="CCCH ZINC FINGER DNA BINDING PROTEIN (AFU_ORTHOLOGUE AFUA_5G12760)"/>
    <property type="match status" value="1"/>
</dbReference>